<evidence type="ECO:0000256" key="2">
    <source>
        <dbReference type="ARBA" id="ARBA00023125"/>
    </source>
</evidence>
<dbReference type="OrthoDB" id="2374506at2"/>
<evidence type="ECO:0000256" key="1">
    <source>
        <dbReference type="ARBA" id="ARBA00023015"/>
    </source>
</evidence>
<gene>
    <name evidence="5" type="ORF">SAMN05421543_11650</name>
</gene>
<sequence>MLDNHFWPMLGASSSEFGKSLPQQIADYIATEILQGRFRPGERLKEEDLAAKFQTSRAPVREALYLLQIDGLVERQPRRGTVVKAYTEKEIRELYEVRQGLEQIAVERLRHAWSRRAAERFHAVLADMEQALAESDAEAYAEFNEAFHELIFDLAGNEVLLRLYRQLQNLLRLLLRLSTQEAAQMRASYEEHRAIVAALERGDFEEAKRVLAQNVDHGLHRALGTRAEVPPGTRT</sequence>
<evidence type="ECO:0000313" key="6">
    <source>
        <dbReference type="Proteomes" id="UP000183508"/>
    </source>
</evidence>
<protein>
    <submittedName>
        <fullName evidence="5">DNA-binding transcriptional regulator, GntR family</fullName>
    </submittedName>
</protein>
<dbReference type="Gene3D" id="1.10.10.10">
    <property type="entry name" value="Winged helix-like DNA-binding domain superfamily/Winged helix DNA-binding domain"/>
    <property type="match status" value="1"/>
</dbReference>
<dbReference type="Gene3D" id="1.20.120.530">
    <property type="entry name" value="GntR ligand-binding domain-like"/>
    <property type="match status" value="1"/>
</dbReference>
<dbReference type="InterPro" id="IPR011711">
    <property type="entry name" value="GntR_C"/>
</dbReference>
<dbReference type="GO" id="GO:0003677">
    <property type="term" value="F:DNA binding"/>
    <property type="evidence" value="ECO:0007669"/>
    <property type="project" value="UniProtKB-KW"/>
</dbReference>
<name>A0A1I7KJ58_9BACL</name>
<dbReference type="STRING" id="392015.SAMN05421543_11650"/>
<dbReference type="SMART" id="SM00895">
    <property type="entry name" value="FCD"/>
    <property type="match status" value="1"/>
</dbReference>
<dbReference type="EMBL" id="FPBV01000016">
    <property type="protein sequence ID" value="SFU97334.1"/>
    <property type="molecule type" value="Genomic_DNA"/>
</dbReference>
<dbReference type="SMART" id="SM00345">
    <property type="entry name" value="HTH_GNTR"/>
    <property type="match status" value="1"/>
</dbReference>
<dbReference type="SUPFAM" id="SSF48008">
    <property type="entry name" value="GntR ligand-binding domain-like"/>
    <property type="match status" value="1"/>
</dbReference>
<dbReference type="Proteomes" id="UP000183508">
    <property type="component" value="Unassembled WGS sequence"/>
</dbReference>
<dbReference type="RefSeq" id="WP_083430496.1">
    <property type="nucleotide sequence ID" value="NZ_FPBV01000016.1"/>
</dbReference>
<evidence type="ECO:0000259" key="4">
    <source>
        <dbReference type="PROSITE" id="PS50949"/>
    </source>
</evidence>
<dbReference type="AlphaFoldDB" id="A0A1I7KJ58"/>
<evidence type="ECO:0000256" key="3">
    <source>
        <dbReference type="ARBA" id="ARBA00023163"/>
    </source>
</evidence>
<evidence type="ECO:0000313" key="5">
    <source>
        <dbReference type="EMBL" id="SFU97334.1"/>
    </source>
</evidence>
<dbReference type="Pfam" id="PF07729">
    <property type="entry name" value="FCD"/>
    <property type="match status" value="1"/>
</dbReference>
<keyword evidence="1" id="KW-0805">Transcription regulation</keyword>
<dbReference type="PANTHER" id="PTHR43537">
    <property type="entry name" value="TRANSCRIPTIONAL REGULATOR, GNTR FAMILY"/>
    <property type="match status" value="1"/>
</dbReference>
<reference evidence="6" key="1">
    <citation type="submission" date="2016-10" db="EMBL/GenBank/DDBJ databases">
        <authorList>
            <person name="Varghese N."/>
        </authorList>
    </citation>
    <scope>NUCLEOTIDE SEQUENCE [LARGE SCALE GENOMIC DNA]</scope>
    <source>
        <strain evidence="6">DSM 17980</strain>
    </source>
</reference>
<proteinExistence type="predicted"/>
<keyword evidence="6" id="KW-1185">Reference proteome</keyword>
<dbReference type="InterPro" id="IPR008920">
    <property type="entry name" value="TF_FadR/GntR_C"/>
</dbReference>
<dbReference type="eggNOG" id="COG1802">
    <property type="taxonomic scope" value="Bacteria"/>
</dbReference>
<dbReference type="PANTHER" id="PTHR43537:SF45">
    <property type="entry name" value="GNTR FAMILY REGULATORY PROTEIN"/>
    <property type="match status" value="1"/>
</dbReference>
<feature type="domain" description="HTH gntR-type" evidence="4">
    <location>
        <begin position="19"/>
        <end position="86"/>
    </location>
</feature>
<dbReference type="CDD" id="cd07377">
    <property type="entry name" value="WHTH_GntR"/>
    <property type="match status" value="1"/>
</dbReference>
<keyword evidence="3" id="KW-0804">Transcription</keyword>
<dbReference type="GO" id="GO:0003700">
    <property type="term" value="F:DNA-binding transcription factor activity"/>
    <property type="evidence" value="ECO:0007669"/>
    <property type="project" value="InterPro"/>
</dbReference>
<dbReference type="InterPro" id="IPR000524">
    <property type="entry name" value="Tscrpt_reg_HTH_GntR"/>
</dbReference>
<dbReference type="SUPFAM" id="SSF46785">
    <property type="entry name" value="Winged helix' DNA-binding domain"/>
    <property type="match status" value="1"/>
</dbReference>
<dbReference type="InterPro" id="IPR036390">
    <property type="entry name" value="WH_DNA-bd_sf"/>
</dbReference>
<organism evidence="5 6">
    <name type="scientific">Alicyclobacillus macrosporangiidus</name>
    <dbReference type="NCBI Taxonomy" id="392015"/>
    <lineage>
        <taxon>Bacteria</taxon>
        <taxon>Bacillati</taxon>
        <taxon>Bacillota</taxon>
        <taxon>Bacilli</taxon>
        <taxon>Bacillales</taxon>
        <taxon>Alicyclobacillaceae</taxon>
        <taxon>Alicyclobacillus</taxon>
    </lineage>
</organism>
<accession>A0A1I7KJ58</accession>
<dbReference type="InterPro" id="IPR036388">
    <property type="entry name" value="WH-like_DNA-bd_sf"/>
</dbReference>
<dbReference type="PROSITE" id="PS50949">
    <property type="entry name" value="HTH_GNTR"/>
    <property type="match status" value="1"/>
</dbReference>
<keyword evidence="2 5" id="KW-0238">DNA-binding</keyword>
<dbReference type="Pfam" id="PF00392">
    <property type="entry name" value="GntR"/>
    <property type="match status" value="1"/>
</dbReference>